<accession>A0A382K1N6</accession>
<reference evidence="1" key="1">
    <citation type="submission" date="2018-05" db="EMBL/GenBank/DDBJ databases">
        <authorList>
            <person name="Lanie J.A."/>
            <person name="Ng W.-L."/>
            <person name="Kazmierczak K.M."/>
            <person name="Andrzejewski T.M."/>
            <person name="Davidsen T.M."/>
            <person name="Wayne K.J."/>
            <person name="Tettelin H."/>
            <person name="Glass J.I."/>
            <person name="Rusch D."/>
            <person name="Podicherti R."/>
            <person name="Tsui H.-C.T."/>
            <person name="Winkler M.E."/>
        </authorList>
    </citation>
    <scope>NUCLEOTIDE SEQUENCE</scope>
</reference>
<gene>
    <name evidence="1" type="ORF">METZ01_LOCUS270863</name>
</gene>
<evidence type="ECO:0000313" key="1">
    <source>
        <dbReference type="EMBL" id="SVC18009.1"/>
    </source>
</evidence>
<protein>
    <submittedName>
        <fullName evidence="1">Uncharacterized protein</fullName>
    </submittedName>
</protein>
<dbReference type="EMBL" id="UINC01077674">
    <property type="protein sequence ID" value="SVC18009.1"/>
    <property type="molecule type" value="Genomic_DNA"/>
</dbReference>
<dbReference type="AlphaFoldDB" id="A0A382K1N6"/>
<name>A0A382K1N6_9ZZZZ</name>
<proteinExistence type="predicted"/>
<sequence length="56" mass="6641">MEWHQYFRSIRECWIVLIYDTGREVQADQEDGTAEVDLPISIKPHISGVFCLWDDE</sequence>
<organism evidence="1">
    <name type="scientific">marine metagenome</name>
    <dbReference type="NCBI Taxonomy" id="408172"/>
    <lineage>
        <taxon>unclassified sequences</taxon>
        <taxon>metagenomes</taxon>
        <taxon>ecological metagenomes</taxon>
    </lineage>
</organism>